<accession>A0A0K2SHL9</accession>
<evidence type="ECO:0000256" key="8">
    <source>
        <dbReference type="ARBA" id="ARBA00023136"/>
    </source>
</evidence>
<evidence type="ECO:0000313" key="12">
    <source>
        <dbReference type="Proteomes" id="UP000065807"/>
    </source>
</evidence>
<dbReference type="Pfam" id="PF00528">
    <property type="entry name" value="BPD_transp_1"/>
    <property type="match status" value="1"/>
</dbReference>
<feature type="transmembrane region" description="Helical" evidence="9">
    <location>
        <begin position="225"/>
        <end position="246"/>
    </location>
</feature>
<keyword evidence="5 9" id="KW-0812">Transmembrane</keyword>
<sequence>MERELRGSGAALASRSRAAPGPWWRNERALRVLFQVLFLAAVALAAGALYANMLRGLDRLGLTLNVGFLDQEAGFGISEGIAYAPSDTYGRAFVLGAVNTLRVSGLGIAMATVLGLVAGVARLSGNWLVRQLSGLYVEVFRNTPVLLQLLFWYAAVMLSMPPVRRSLHLGDLIFITQRGVYLARAHATGSSLSWLALVGGAALMGTAVGGLTRMLREEPRGPWRYLPWMGALLGAAAGWALARWLLAAPPLVLEVPRLQGFNFRGGIHGSPEFTALLLGLVVYTGAFIAEVVRAGVLAVGKGQREAAEALGLSRFQVMRVVILPQALRVIIPPLTSQYLNLAKNSSLAIAIGFPDLFNVGNTMLNQTGQSIPVFGLIMASYLAMSLFTSLLMNLYNRRVKLVER</sequence>
<feature type="transmembrane region" description="Helical" evidence="9">
    <location>
        <begin position="192"/>
        <end position="213"/>
    </location>
</feature>
<dbReference type="Proteomes" id="UP000065807">
    <property type="component" value="Chromosome"/>
</dbReference>
<feature type="transmembrane region" description="Helical" evidence="9">
    <location>
        <begin position="103"/>
        <end position="124"/>
    </location>
</feature>
<dbReference type="GO" id="GO:0043190">
    <property type="term" value="C:ATP-binding cassette (ABC) transporter complex"/>
    <property type="evidence" value="ECO:0007669"/>
    <property type="project" value="InterPro"/>
</dbReference>
<dbReference type="InterPro" id="IPR010065">
    <property type="entry name" value="AA_ABC_transptr_permease_3TM"/>
</dbReference>
<dbReference type="KEGG" id="lpil:LIP_0675"/>
<keyword evidence="3 9" id="KW-0813">Transport</keyword>
<dbReference type="InterPro" id="IPR043429">
    <property type="entry name" value="ArtM/GltK/GlnP/TcyL/YhdX-like"/>
</dbReference>
<evidence type="ECO:0000256" key="1">
    <source>
        <dbReference type="ARBA" id="ARBA00004651"/>
    </source>
</evidence>
<evidence type="ECO:0000259" key="10">
    <source>
        <dbReference type="PROSITE" id="PS50928"/>
    </source>
</evidence>
<dbReference type="InterPro" id="IPR000515">
    <property type="entry name" value="MetI-like"/>
</dbReference>
<dbReference type="GO" id="GO:0006865">
    <property type="term" value="P:amino acid transport"/>
    <property type="evidence" value="ECO:0007669"/>
    <property type="project" value="UniProtKB-KW"/>
</dbReference>
<dbReference type="AlphaFoldDB" id="A0A0K2SHL9"/>
<keyword evidence="6" id="KW-0029">Amino-acid transport</keyword>
<gene>
    <name evidence="11" type="ORF">LIP_0675</name>
</gene>
<dbReference type="STRING" id="1555112.LIP_0675"/>
<feature type="domain" description="ABC transmembrane type-1" evidence="10">
    <location>
        <begin position="97"/>
        <end position="395"/>
    </location>
</feature>
<reference evidence="12" key="2">
    <citation type="journal article" date="2016" name="Int. J. Syst. Evol. Microbiol.">
        <title>Complete genome sequence and cell structure of Limnochorda pilosa, a Gram-negative spore-former within the phylum Firmicutes.</title>
        <authorList>
            <person name="Watanabe M."/>
            <person name="Kojima H."/>
            <person name="Fukui M."/>
        </authorList>
    </citation>
    <scope>NUCLEOTIDE SEQUENCE [LARGE SCALE GENOMIC DNA]</scope>
    <source>
        <strain evidence="12">HC45</strain>
    </source>
</reference>
<dbReference type="NCBIfam" id="TIGR01726">
    <property type="entry name" value="HEQRo_perm_3TM"/>
    <property type="match status" value="1"/>
</dbReference>
<evidence type="ECO:0000256" key="2">
    <source>
        <dbReference type="ARBA" id="ARBA00010072"/>
    </source>
</evidence>
<keyword evidence="12" id="KW-1185">Reference proteome</keyword>
<feature type="transmembrane region" description="Helical" evidence="9">
    <location>
        <begin position="317"/>
        <end position="335"/>
    </location>
</feature>
<dbReference type="EMBL" id="AP014924">
    <property type="protein sequence ID" value="BAS26532.1"/>
    <property type="molecule type" value="Genomic_DNA"/>
</dbReference>
<name>A0A0K2SHL9_LIMPI</name>
<dbReference type="GO" id="GO:0022857">
    <property type="term" value="F:transmembrane transporter activity"/>
    <property type="evidence" value="ECO:0007669"/>
    <property type="project" value="InterPro"/>
</dbReference>
<dbReference type="RefSeq" id="WP_198409687.1">
    <property type="nucleotide sequence ID" value="NZ_AP014924.1"/>
</dbReference>
<keyword evidence="4" id="KW-1003">Cell membrane</keyword>
<feature type="transmembrane region" description="Helical" evidence="9">
    <location>
        <begin position="145"/>
        <end position="163"/>
    </location>
</feature>
<proteinExistence type="inferred from homology"/>
<dbReference type="CDD" id="cd06261">
    <property type="entry name" value="TM_PBP2"/>
    <property type="match status" value="1"/>
</dbReference>
<evidence type="ECO:0000256" key="6">
    <source>
        <dbReference type="ARBA" id="ARBA00022970"/>
    </source>
</evidence>
<evidence type="ECO:0000256" key="7">
    <source>
        <dbReference type="ARBA" id="ARBA00022989"/>
    </source>
</evidence>
<dbReference type="PANTHER" id="PTHR30614:SF37">
    <property type="entry name" value="AMINO-ACID ABC TRANSPORTER PERMEASE PROTEIN YHDX-RELATED"/>
    <property type="match status" value="1"/>
</dbReference>
<evidence type="ECO:0000256" key="9">
    <source>
        <dbReference type="RuleBase" id="RU363032"/>
    </source>
</evidence>
<organism evidence="11 12">
    <name type="scientific">Limnochorda pilosa</name>
    <dbReference type="NCBI Taxonomy" id="1555112"/>
    <lineage>
        <taxon>Bacteria</taxon>
        <taxon>Bacillati</taxon>
        <taxon>Bacillota</taxon>
        <taxon>Limnochordia</taxon>
        <taxon>Limnochordales</taxon>
        <taxon>Limnochordaceae</taxon>
        <taxon>Limnochorda</taxon>
    </lineage>
</organism>
<reference evidence="12" key="1">
    <citation type="submission" date="2015-07" db="EMBL/GenBank/DDBJ databases">
        <title>Complete genome sequence and phylogenetic analysis of Limnochorda pilosa.</title>
        <authorList>
            <person name="Watanabe M."/>
            <person name="Kojima H."/>
            <person name="Fukui M."/>
        </authorList>
    </citation>
    <scope>NUCLEOTIDE SEQUENCE [LARGE SCALE GENOMIC DNA]</scope>
    <source>
        <strain evidence="12">HC45</strain>
    </source>
</reference>
<keyword evidence="8 9" id="KW-0472">Membrane</keyword>
<dbReference type="PANTHER" id="PTHR30614">
    <property type="entry name" value="MEMBRANE COMPONENT OF AMINO ACID ABC TRANSPORTER"/>
    <property type="match status" value="1"/>
</dbReference>
<evidence type="ECO:0000256" key="4">
    <source>
        <dbReference type="ARBA" id="ARBA00022475"/>
    </source>
</evidence>
<feature type="transmembrane region" description="Helical" evidence="9">
    <location>
        <begin position="32"/>
        <end position="51"/>
    </location>
</feature>
<keyword evidence="7 9" id="KW-1133">Transmembrane helix</keyword>
<feature type="transmembrane region" description="Helical" evidence="9">
    <location>
        <begin position="371"/>
        <end position="395"/>
    </location>
</feature>
<evidence type="ECO:0000313" key="11">
    <source>
        <dbReference type="EMBL" id="BAS26532.1"/>
    </source>
</evidence>
<dbReference type="InterPro" id="IPR035906">
    <property type="entry name" value="MetI-like_sf"/>
</dbReference>
<dbReference type="Gene3D" id="1.10.3720.10">
    <property type="entry name" value="MetI-like"/>
    <property type="match status" value="2"/>
</dbReference>
<comment type="similarity">
    <text evidence="2">Belongs to the binding-protein-dependent transport system permease family. HisMQ subfamily.</text>
</comment>
<comment type="subcellular location">
    <subcellularLocation>
        <location evidence="1 9">Cell membrane</location>
        <topology evidence="1 9">Multi-pass membrane protein</topology>
    </subcellularLocation>
</comment>
<feature type="transmembrane region" description="Helical" evidence="9">
    <location>
        <begin position="273"/>
        <end position="296"/>
    </location>
</feature>
<dbReference type="SUPFAM" id="SSF161098">
    <property type="entry name" value="MetI-like"/>
    <property type="match status" value="2"/>
</dbReference>
<evidence type="ECO:0000256" key="3">
    <source>
        <dbReference type="ARBA" id="ARBA00022448"/>
    </source>
</evidence>
<dbReference type="PROSITE" id="PS50928">
    <property type="entry name" value="ABC_TM1"/>
    <property type="match status" value="1"/>
</dbReference>
<evidence type="ECO:0000256" key="5">
    <source>
        <dbReference type="ARBA" id="ARBA00022692"/>
    </source>
</evidence>
<protein>
    <submittedName>
        <fullName evidence="11">Polar amino acid ABC transporter permease</fullName>
    </submittedName>
</protein>